<keyword evidence="1" id="KW-0245">EGF-like domain</keyword>
<proteinExistence type="predicted"/>
<evidence type="ECO:0000256" key="3">
    <source>
        <dbReference type="SAM" id="SignalP"/>
    </source>
</evidence>
<feature type="region of interest" description="Disordered" evidence="2">
    <location>
        <begin position="84"/>
        <end position="123"/>
    </location>
</feature>
<dbReference type="Proteomes" id="UP000580250">
    <property type="component" value="Unassembled WGS sequence"/>
</dbReference>
<dbReference type="SUPFAM" id="SSF57196">
    <property type="entry name" value="EGF/Laminin"/>
    <property type="match status" value="1"/>
</dbReference>
<feature type="chain" id="PRO_5028480967" description="EGF-like domain-containing protein" evidence="3">
    <location>
        <begin position="22"/>
        <end position="248"/>
    </location>
</feature>
<comment type="caution">
    <text evidence="1">Lacks conserved residue(s) required for the propagation of feature annotation.</text>
</comment>
<dbReference type="PROSITE" id="PS50026">
    <property type="entry name" value="EGF_3"/>
    <property type="match status" value="1"/>
</dbReference>
<feature type="disulfide bond" evidence="1">
    <location>
        <begin position="32"/>
        <end position="42"/>
    </location>
</feature>
<evidence type="ECO:0000259" key="4">
    <source>
        <dbReference type="PROSITE" id="PS50026"/>
    </source>
</evidence>
<protein>
    <recommendedName>
        <fullName evidence="4">EGF-like domain-containing protein</fullName>
    </recommendedName>
</protein>
<keyword evidence="1" id="KW-1015">Disulfide bond</keyword>
<comment type="caution">
    <text evidence="5">The sequence shown here is derived from an EMBL/GenBank/DDBJ whole genome shotgun (WGS) entry which is preliminary data.</text>
</comment>
<reference evidence="5 6" key="1">
    <citation type="submission" date="2020-08" db="EMBL/GenBank/DDBJ databases">
        <authorList>
            <person name="Koutsovoulos G."/>
            <person name="Danchin GJ E."/>
        </authorList>
    </citation>
    <scope>NUCLEOTIDE SEQUENCE [LARGE SCALE GENOMIC DNA]</scope>
</reference>
<dbReference type="Gene3D" id="2.10.25.10">
    <property type="entry name" value="Laminin"/>
    <property type="match status" value="1"/>
</dbReference>
<evidence type="ECO:0000256" key="1">
    <source>
        <dbReference type="PROSITE-ProRule" id="PRU00076"/>
    </source>
</evidence>
<feature type="region of interest" description="Disordered" evidence="2">
    <location>
        <begin position="157"/>
        <end position="210"/>
    </location>
</feature>
<feature type="signal peptide" evidence="3">
    <location>
        <begin position="1"/>
        <end position="21"/>
    </location>
</feature>
<gene>
    <name evidence="5" type="ORF">MENT_LOCUS15261</name>
</gene>
<evidence type="ECO:0000256" key="2">
    <source>
        <dbReference type="SAM" id="MobiDB-lite"/>
    </source>
</evidence>
<evidence type="ECO:0000313" key="6">
    <source>
        <dbReference type="Proteomes" id="UP000580250"/>
    </source>
</evidence>
<feature type="compositionally biased region" description="Polar residues" evidence="2">
    <location>
        <begin position="113"/>
        <end position="123"/>
    </location>
</feature>
<name>A0A6V7UN48_MELEN</name>
<dbReference type="InterPro" id="IPR000742">
    <property type="entry name" value="EGF"/>
</dbReference>
<dbReference type="AlphaFoldDB" id="A0A6V7UN48"/>
<organism evidence="5 6">
    <name type="scientific">Meloidogyne enterolobii</name>
    <name type="common">Root-knot nematode worm</name>
    <name type="synonym">Meloidogyne mayaguensis</name>
    <dbReference type="NCBI Taxonomy" id="390850"/>
    <lineage>
        <taxon>Eukaryota</taxon>
        <taxon>Metazoa</taxon>
        <taxon>Ecdysozoa</taxon>
        <taxon>Nematoda</taxon>
        <taxon>Chromadorea</taxon>
        <taxon>Rhabditida</taxon>
        <taxon>Tylenchina</taxon>
        <taxon>Tylenchomorpha</taxon>
        <taxon>Tylenchoidea</taxon>
        <taxon>Meloidogynidae</taxon>
        <taxon>Meloidogyninae</taxon>
        <taxon>Meloidogyne</taxon>
    </lineage>
</organism>
<feature type="compositionally biased region" description="Acidic residues" evidence="2">
    <location>
        <begin position="86"/>
        <end position="105"/>
    </location>
</feature>
<evidence type="ECO:0000313" key="5">
    <source>
        <dbReference type="EMBL" id="CAD2162167.1"/>
    </source>
</evidence>
<accession>A0A6V7UN48</accession>
<dbReference type="EMBL" id="CAJEWN010000090">
    <property type="protein sequence ID" value="CAD2162167.1"/>
    <property type="molecule type" value="Genomic_DNA"/>
</dbReference>
<keyword evidence="3" id="KW-0732">Signal</keyword>
<sequence>MSSKFIYFSILFLIILNNSWAKWAFLSDQSKCNLNCLNGGVCSFLVKKPEVHKCICLIGMFEGPQCEQAIDQNILTTTPIYTSLNNEEEMEDEEEEELYEDDETKEEEKNVREINQNNNPPIYGQTQHFIGPEETNTMSTNLEKFAESWRRPLSAVHEENFEEPKISTPTKQKFKGNEKTQKEKRKKISKKFPPQPTTTSFPYKEMEGGDGWMVTRRGENSFYSSSSFALRRRNLPLIGGIMIFIFFI</sequence>
<feature type="domain" description="EGF-like" evidence="4">
    <location>
        <begin position="28"/>
        <end position="67"/>
    </location>
</feature>